<dbReference type="Gene3D" id="1.10.30.50">
    <property type="match status" value="1"/>
</dbReference>
<dbReference type="Proteomes" id="UP001501581">
    <property type="component" value="Unassembled WGS sequence"/>
</dbReference>
<protein>
    <submittedName>
        <fullName evidence="2">HNH endonuclease signature motif containing protein</fullName>
    </submittedName>
</protein>
<dbReference type="InterPro" id="IPR003615">
    <property type="entry name" value="HNH_nuc"/>
</dbReference>
<accession>A0ABP4EEX7</accession>
<dbReference type="Pfam" id="PF02720">
    <property type="entry name" value="DUF222"/>
    <property type="match status" value="1"/>
</dbReference>
<dbReference type="SMART" id="SM00507">
    <property type="entry name" value="HNHc"/>
    <property type="match status" value="1"/>
</dbReference>
<keyword evidence="2" id="KW-0540">Nuclease</keyword>
<dbReference type="EMBL" id="BAAALG010000008">
    <property type="protein sequence ID" value="GAA1101764.1"/>
    <property type="molecule type" value="Genomic_DNA"/>
</dbReference>
<organism evidence="2 3">
    <name type="scientific">Nocardioides dubius</name>
    <dbReference type="NCBI Taxonomy" id="317019"/>
    <lineage>
        <taxon>Bacteria</taxon>
        <taxon>Bacillati</taxon>
        <taxon>Actinomycetota</taxon>
        <taxon>Actinomycetes</taxon>
        <taxon>Propionibacteriales</taxon>
        <taxon>Nocardioidaceae</taxon>
        <taxon>Nocardioides</taxon>
    </lineage>
</organism>
<dbReference type="GO" id="GO:0004519">
    <property type="term" value="F:endonuclease activity"/>
    <property type="evidence" value="ECO:0007669"/>
    <property type="project" value="UniProtKB-KW"/>
</dbReference>
<keyword evidence="2" id="KW-0378">Hydrolase</keyword>
<proteinExistence type="predicted"/>
<evidence type="ECO:0000313" key="3">
    <source>
        <dbReference type="Proteomes" id="UP001501581"/>
    </source>
</evidence>
<evidence type="ECO:0000259" key="1">
    <source>
        <dbReference type="SMART" id="SM00507"/>
    </source>
</evidence>
<feature type="domain" description="HNH nuclease" evidence="1">
    <location>
        <begin position="345"/>
        <end position="396"/>
    </location>
</feature>
<reference evidence="3" key="1">
    <citation type="journal article" date="2019" name="Int. J. Syst. Evol. Microbiol.">
        <title>The Global Catalogue of Microorganisms (GCM) 10K type strain sequencing project: providing services to taxonomists for standard genome sequencing and annotation.</title>
        <authorList>
            <consortium name="The Broad Institute Genomics Platform"/>
            <consortium name="The Broad Institute Genome Sequencing Center for Infectious Disease"/>
            <person name="Wu L."/>
            <person name="Ma J."/>
        </authorList>
    </citation>
    <scope>NUCLEOTIDE SEQUENCE [LARGE SCALE GENOMIC DNA]</scope>
    <source>
        <strain evidence="3">JCM 13008</strain>
    </source>
</reference>
<sequence length="440" mass="45956">MAAVVTTLVQEVQALRARLLAGERGQAGRLPAADPAGLIDLITALEELKSASCAAQAEAATSFDAARRSQAAAAGVPASRRGVGVANEVALARRESPHRGQALLGMAKALSAEMPHTLDRLRDGSLSEFRAMLLVRESACLEVEHRILLDKELCADPACLIGVGTRELMVLARRLVAELDPAAVVRRARKAEVDRTVTVRPAPDTMGYLTGLMPVAQAVSAYASLRKAAEAARAAGDPRSLGQLMADLLLTRLTGVADTGSADSAPAVPVALTITLSDETLAGGHAAADLTAPGVAPEVLPAEIARLLAGRALESGVAAWFRRLYLSPQGALVAMTSRQRTFPNGMAEFLCQRGIGICATPYCDAPVRHADHIVGAEYGGQTSLQNGQGLCAACNYAKQAAGWFQQPLRAPGEPLQVETITPTGHRYNARAPAPPGRISA</sequence>
<keyword evidence="2" id="KW-0255">Endonuclease</keyword>
<dbReference type="InterPro" id="IPR003870">
    <property type="entry name" value="DUF222"/>
</dbReference>
<name>A0ABP4EEX7_9ACTN</name>
<dbReference type="CDD" id="cd00085">
    <property type="entry name" value="HNHc"/>
    <property type="match status" value="1"/>
</dbReference>
<keyword evidence="3" id="KW-1185">Reference proteome</keyword>
<evidence type="ECO:0000313" key="2">
    <source>
        <dbReference type="EMBL" id="GAA1101764.1"/>
    </source>
</evidence>
<dbReference type="RefSeq" id="WP_343993945.1">
    <property type="nucleotide sequence ID" value="NZ_BAAALG010000008.1"/>
</dbReference>
<comment type="caution">
    <text evidence="2">The sequence shown here is derived from an EMBL/GenBank/DDBJ whole genome shotgun (WGS) entry which is preliminary data.</text>
</comment>
<gene>
    <name evidence="2" type="ORF">GCM10009668_20140</name>
</gene>